<dbReference type="EMBL" id="UGUA01000002">
    <property type="protein sequence ID" value="SUC34413.1"/>
    <property type="molecule type" value="Genomic_DNA"/>
</dbReference>
<dbReference type="SUPFAM" id="SSF140804">
    <property type="entry name" value="YidB-like"/>
    <property type="match status" value="1"/>
</dbReference>
<accession>A0A379G198</accession>
<name>A0A379G198_9GAMM</name>
<organism evidence="1 2">
    <name type="scientific">Providencia rustigianii</name>
    <dbReference type="NCBI Taxonomy" id="158850"/>
    <lineage>
        <taxon>Bacteria</taxon>
        <taxon>Pseudomonadati</taxon>
        <taxon>Pseudomonadota</taxon>
        <taxon>Gammaproteobacteria</taxon>
        <taxon>Enterobacterales</taxon>
        <taxon>Morganellaceae</taxon>
        <taxon>Providencia</taxon>
    </lineage>
</organism>
<dbReference type="Pfam" id="PF20159">
    <property type="entry name" value="YidB"/>
    <property type="match status" value="1"/>
</dbReference>
<dbReference type="Proteomes" id="UP000255129">
    <property type="component" value="Unassembled WGS sequence"/>
</dbReference>
<protein>
    <submittedName>
        <fullName evidence="1">Uncharacterized protein conserved in bacteria</fullName>
    </submittedName>
</protein>
<proteinExistence type="predicted"/>
<dbReference type="Gene3D" id="1.10.10.690">
    <property type="entry name" value="YidB-like"/>
    <property type="match status" value="1"/>
</dbReference>
<dbReference type="OrthoDB" id="5957313at2"/>
<gene>
    <name evidence="1" type="ORF">NCTC12026_00750</name>
</gene>
<sequence length="129" mass="13786">MGLFDQMLSLVAGDKMQQFQSVIDWVENQGGLSGVVDKFNQEGLGNIAASWIGEGENLPIDASQLTEVFGNLGIEELAQHVGLDPQQTSDLVAKYLPTLVDGATPDGVLPENIDLASIGMNLLKQKLFG</sequence>
<dbReference type="AlphaFoldDB" id="A0A379G198"/>
<evidence type="ECO:0000313" key="1">
    <source>
        <dbReference type="EMBL" id="SUC34413.1"/>
    </source>
</evidence>
<evidence type="ECO:0000313" key="2">
    <source>
        <dbReference type="Proteomes" id="UP000255129"/>
    </source>
</evidence>
<dbReference type="InterPro" id="IPR045372">
    <property type="entry name" value="YidB"/>
</dbReference>
<reference evidence="1 2" key="1">
    <citation type="submission" date="2018-06" db="EMBL/GenBank/DDBJ databases">
        <authorList>
            <consortium name="Pathogen Informatics"/>
            <person name="Doyle S."/>
        </authorList>
    </citation>
    <scope>NUCLEOTIDE SEQUENCE [LARGE SCALE GENOMIC DNA]</scope>
    <source>
        <strain evidence="1 2">NCTC12026</strain>
    </source>
</reference>
<dbReference type="RefSeq" id="WP_006815951.1">
    <property type="nucleotide sequence ID" value="NZ_AP018946.1"/>
</dbReference>
<dbReference type="InterPro" id="IPR027405">
    <property type="entry name" value="YidB-like"/>
</dbReference>